<gene>
    <name evidence="8" type="primary">LOC108559609</name>
</gene>
<name>A0ABM1MCX7_NICVS</name>
<dbReference type="PANTHER" id="PTHR22829">
    <property type="entry name" value="DEP DOMAIN PROTEIN"/>
    <property type="match status" value="1"/>
</dbReference>
<dbReference type="Pfam" id="PF03547">
    <property type="entry name" value="Mem_trans"/>
    <property type="match status" value="1"/>
</dbReference>
<dbReference type="InterPro" id="IPR036388">
    <property type="entry name" value="WH-like_DNA-bd_sf"/>
</dbReference>
<evidence type="ECO:0000256" key="2">
    <source>
        <dbReference type="ARBA" id="ARBA00022692"/>
    </source>
</evidence>
<organism evidence="7 8">
    <name type="scientific">Nicrophorus vespilloides</name>
    <name type="common">Boreal carrion beetle</name>
    <dbReference type="NCBI Taxonomy" id="110193"/>
    <lineage>
        <taxon>Eukaryota</taxon>
        <taxon>Metazoa</taxon>
        <taxon>Ecdysozoa</taxon>
        <taxon>Arthropoda</taxon>
        <taxon>Hexapoda</taxon>
        <taxon>Insecta</taxon>
        <taxon>Pterygota</taxon>
        <taxon>Neoptera</taxon>
        <taxon>Endopterygota</taxon>
        <taxon>Coleoptera</taxon>
        <taxon>Polyphaga</taxon>
        <taxon>Staphyliniformia</taxon>
        <taxon>Silphidae</taxon>
        <taxon>Nicrophorinae</taxon>
        <taxon>Nicrophorus</taxon>
    </lineage>
</organism>
<feature type="transmembrane region" description="Helical" evidence="5">
    <location>
        <begin position="505"/>
        <end position="527"/>
    </location>
</feature>
<sequence>MGFLEVTDDDGGNTDVDFNNLYPAMIACFGNIVLGYLAGRFNLLSQTEAKGINTFIANFSLPSLIFLNLVEMDVYSVNWRFVLAIFLAKLVVFILVIALHMLLMRPINTSSAGILAIFATQSNDFAIGYPIVTALYANTHPDFARYIYLVAPINLAILNPIAFILIEMGSYQRSALTDGIRQSRVKTVFKILKNVLFNPVVFVTLLGIICNFALGQKVPVYLREILSVLGKAFSACALFILGLRMVGKINSLRGVGFLLPGLLIFGKLLALPELIRQFALLLNVAGDSKANSEMSTFGFLYGTFPSAPTVFVFACKYAVEMDLIATAMVACTFLSAPLIFVSAKLIAIKDIDPSHYIKQINLFTLEVSIIGLIASVWVLFIFVLTKKINKVPHKFTACLLVSHIFSCIGAILYNYTDDKGWVGYIQFCFFTGGIYSTRMWTAVIAITLLFMECRSLCYILFKLQPFFMLCSWGLPIVISILLLVFDRDKPINPEDDNPYFIYGVFQAIVAVSLLVLCSVVTLGCLILNHMYKRRHENYWSLGNESMNSEIESSNPSTSGVQDCPTPSACGTSTCCGGNSCTLPTINESAETSPNNQPNVVDIEDLFGNSTRKNGGVPCDGAKHGEGDCPSGLGCAGSSDYCTGIIRQFDERINDDLELIEEERSSHDPQILQHSILLILLLFSMFFGLTVSIWTVIMEKMTAIYIELAFLDVSFNMGQSVIILAVFFSDTKDTLLPLLKRWRKLLHKENKLILPMESELGNETLHICEQFKKHHLSKCKRDIQRSKRWRLKVYEDVFSGRKFVDWLIEVGLARDRTEGVNYARHLIEGRIVRHINEIYHFYDKNLLYTFN</sequence>
<protein>
    <submittedName>
        <fullName evidence="8">Integral membrane protein GPR155</fullName>
    </submittedName>
</protein>
<dbReference type="PROSITE" id="PS50186">
    <property type="entry name" value="DEP"/>
    <property type="match status" value="1"/>
</dbReference>
<dbReference type="RefSeq" id="XP_017772427.1">
    <property type="nucleotide sequence ID" value="XM_017916938.1"/>
</dbReference>
<keyword evidence="3 5" id="KW-1133">Transmembrane helix</keyword>
<feature type="transmembrane region" description="Helical" evidence="5">
    <location>
        <begin position="115"/>
        <end position="137"/>
    </location>
</feature>
<dbReference type="InterPro" id="IPR004776">
    <property type="entry name" value="Mem_transp_PIN-like"/>
</dbReference>
<dbReference type="Gene3D" id="1.10.10.10">
    <property type="entry name" value="Winged helix-like DNA-binding domain superfamily/Winged helix DNA-binding domain"/>
    <property type="match status" value="1"/>
</dbReference>
<feature type="transmembrane region" description="Helical" evidence="5">
    <location>
        <begin position="675"/>
        <end position="696"/>
    </location>
</feature>
<feature type="transmembrane region" description="Helical" evidence="5">
    <location>
        <begin position="327"/>
        <end position="348"/>
    </location>
</feature>
<feature type="transmembrane region" description="Helical" evidence="5">
    <location>
        <begin position="295"/>
        <end position="315"/>
    </location>
</feature>
<dbReference type="SMART" id="SM00049">
    <property type="entry name" value="DEP"/>
    <property type="match status" value="1"/>
</dbReference>
<feature type="transmembrane region" description="Helical" evidence="5">
    <location>
        <begin position="463"/>
        <end position="485"/>
    </location>
</feature>
<accession>A0ABM1MCX7</accession>
<evidence type="ECO:0000313" key="8">
    <source>
        <dbReference type="RefSeq" id="XP_017772427.1"/>
    </source>
</evidence>
<comment type="subcellular location">
    <subcellularLocation>
        <location evidence="1">Membrane</location>
        <topology evidence="1">Multi-pass membrane protein</topology>
    </subcellularLocation>
</comment>
<evidence type="ECO:0000256" key="3">
    <source>
        <dbReference type="ARBA" id="ARBA00022989"/>
    </source>
</evidence>
<dbReference type="SUPFAM" id="SSF46785">
    <property type="entry name" value="Winged helix' DNA-binding domain"/>
    <property type="match status" value="1"/>
</dbReference>
<feature type="transmembrane region" description="Helical" evidence="5">
    <location>
        <begin position="81"/>
        <end position="103"/>
    </location>
</feature>
<feature type="transmembrane region" description="Helical" evidence="5">
    <location>
        <begin position="191"/>
        <end position="214"/>
    </location>
</feature>
<evidence type="ECO:0000313" key="7">
    <source>
        <dbReference type="Proteomes" id="UP000695000"/>
    </source>
</evidence>
<keyword evidence="4 5" id="KW-0472">Membrane</keyword>
<proteinExistence type="predicted"/>
<evidence type="ECO:0000256" key="1">
    <source>
        <dbReference type="ARBA" id="ARBA00004141"/>
    </source>
</evidence>
<feature type="domain" description="DEP" evidence="6">
    <location>
        <begin position="776"/>
        <end position="850"/>
    </location>
</feature>
<dbReference type="InterPro" id="IPR000591">
    <property type="entry name" value="DEP_dom"/>
</dbReference>
<feature type="transmembrane region" description="Helical" evidence="5">
    <location>
        <begin position="220"/>
        <end position="243"/>
    </location>
</feature>
<dbReference type="Proteomes" id="UP000695000">
    <property type="component" value="Unplaced"/>
</dbReference>
<feature type="transmembrane region" description="Helical" evidence="5">
    <location>
        <begin position="255"/>
        <end position="275"/>
    </location>
</feature>
<feature type="transmembrane region" description="Helical" evidence="5">
    <location>
        <begin position="360"/>
        <end position="383"/>
    </location>
</feature>
<feature type="transmembrane region" description="Helical" evidence="5">
    <location>
        <begin position="20"/>
        <end position="39"/>
    </location>
</feature>
<dbReference type="InterPro" id="IPR051832">
    <property type="entry name" value="mTOR-Rac_regulators"/>
</dbReference>
<feature type="transmembrane region" description="Helical" evidence="5">
    <location>
        <begin position="395"/>
        <end position="415"/>
    </location>
</feature>
<dbReference type="GeneID" id="108559609"/>
<dbReference type="InterPro" id="IPR037368">
    <property type="entry name" value="GPR155_DEP"/>
</dbReference>
<evidence type="ECO:0000259" key="6">
    <source>
        <dbReference type="PROSITE" id="PS50186"/>
    </source>
</evidence>
<feature type="transmembrane region" description="Helical" evidence="5">
    <location>
        <begin position="51"/>
        <end position="69"/>
    </location>
</feature>
<keyword evidence="2 5" id="KW-0812">Transmembrane</keyword>
<dbReference type="PANTHER" id="PTHR22829:SF5">
    <property type="entry name" value="INTEGRAL MEMBRANE PROTEIN GPR155"/>
    <property type="match status" value="1"/>
</dbReference>
<dbReference type="Gene3D" id="1.20.1070.10">
    <property type="entry name" value="Rhodopsin 7-helix transmembrane proteins"/>
    <property type="match status" value="1"/>
</dbReference>
<feature type="transmembrane region" description="Helical" evidence="5">
    <location>
        <begin position="421"/>
        <end position="451"/>
    </location>
</feature>
<evidence type="ECO:0000256" key="4">
    <source>
        <dbReference type="ARBA" id="ARBA00023136"/>
    </source>
</evidence>
<dbReference type="SUPFAM" id="SSF81321">
    <property type="entry name" value="Family A G protein-coupled receptor-like"/>
    <property type="match status" value="1"/>
</dbReference>
<dbReference type="CDD" id="cd04443">
    <property type="entry name" value="DEP_GPR155"/>
    <property type="match status" value="1"/>
</dbReference>
<reference evidence="8" key="1">
    <citation type="submission" date="2025-08" db="UniProtKB">
        <authorList>
            <consortium name="RefSeq"/>
        </authorList>
    </citation>
    <scope>IDENTIFICATION</scope>
    <source>
        <tissue evidence="8">Whole Larva</tissue>
    </source>
</reference>
<feature type="transmembrane region" description="Helical" evidence="5">
    <location>
        <begin position="143"/>
        <end position="166"/>
    </location>
</feature>
<dbReference type="Pfam" id="PF00610">
    <property type="entry name" value="DEP"/>
    <property type="match status" value="1"/>
</dbReference>
<dbReference type="InterPro" id="IPR036390">
    <property type="entry name" value="WH_DNA-bd_sf"/>
</dbReference>
<keyword evidence="7" id="KW-1185">Reference proteome</keyword>
<evidence type="ECO:0000256" key="5">
    <source>
        <dbReference type="SAM" id="Phobius"/>
    </source>
</evidence>